<dbReference type="GO" id="GO:0030975">
    <property type="term" value="F:thiamine binding"/>
    <property type="evidence" value="ECO:0007669"/>
    <property type="project" value="TreeGrafter"/>
</dbReference>
<evidence type="ECO:0000256" key="1">
    <source>
        <dbReference type="ARBA" id="ARBA00022729"/>
    </source>
</evidence>
<gene>
    <name evidence="4" type="ORF">SAMN04487895_104415</name>
</gene>
<proteinExistence type="predicted"/>
<keyword evidence="1 3" id="KW-0732">Signal</keyword>
<dbReference type="InterPro" id="IPR006059">
    <property type="entry name" value="SBP"/>
</dbReference>
<reference evidence="4 5" key="1">
    <citation type="submission" date="2016-10" db="EMBL/GenBank/DDBJ databases">
        <authorList>
            <person name="de Groot N.N."/>
        </authorList>
    </citation>
    <scope>NUCLEOTIDE SEQUENCE [LARGE SCALE GENOMIC DNA]</scope>
    <source>
        <strain evidence="4 5">CGMCC 1.10238</strain>
    </source>
</reference>
<dbReference type="SUPFAM" id="SSF53850">
    <property type="entry name" value="Periplasmic binding protein-like II"/>
    <property type="match status" value="1"/>
</dbReference>
<accession>A0A1H8LN14</accession>
<name>A0A1H8LN14_9BACL</name>
<dbReference type="Pfam" id="PF13416">
    <property type="entry name" value="SBP_bac_8"/>
    <property type="match status" value="1"/>
</dbReference>
<protein>
    <submittedName>
        <fullName evidence="4">Iron(III) transport system substrate-binding protein</fullName>
    </submittedName>
</protein>
<dbReference type="EMBL" id="FODH01000004">
    <property type="protein sequence ID" value="SEO06541.1"/>
    <property type="molecule type" value="Genomic_DNA"/>
</dbReference>
<feature type="chain" id="PRO_5039309516" evidence="3">
    <location>
        <begin position="19"/>
        <end position="374"/>
    </location>
</feature>
<evidence type="ECO:0000256" key="2">
    <source>
        <dbReference type="SAM" id="MobiDB-lite"/>
    </source>
</evidence>
<organism evidence="4 5">
    <name type="scientific">Paenibacillus sophorae</name>
    <dbReference type="NCBI Taxonomy" id="1333845"/>
    <lineage>
        <taxon>Bacteria</taxon>
        <taxon>Bacillati</taxon>
        <taxon>Bacillota</taxon>
        <taxon>Bacilli</taxon>
        <taxon>Bacillales</taxon>
        <taxon>Paenibacillaceae</taxon>
        <taxon>Paenibacillus</taxon>
    </lineage>
</organism>
<dbReference type="PROSITE" id="PS51257">
    <property type="entry name" value="PROKAR_LIPOPROTEIN"/>
    <property type="match status" value="1"/>
</dbReference>
<sequence>MKKSVNLLLIFMFCLLLAACGNGNSPASEAANGEAASPAPAETGGQSGAQSSPEAANEKLIVYTNSNSDGRGEWLIEKAKAAGFEIEIVGAGGADLTNRLIAEKNNPIADVVFGLNSMLYEILTKNDVLEPFTPEWAGEIEEGLNDPDGYYHSLVKQAILLAYNPEKFTSETAPKDWTDLWNKAEYHGLYEAPTLLGQVTPRIVVSGILTRYQDPSGEYGISDEGWAEIKKFYDNGVPAVEGEDFYSKLASGQTPIGALVSGVLASKEKQYGVKSGIASPEIGVPVIVEQTAIVKGTKKRATAERFINWLGSAETQGEFAKEFNSMPANTKAAEQASEDMKKLYASIKTQTLDWAFIAENIDNWAEKIELQVLK</sequence>
<dbReference type="CDD" id="cd13551">
    <property type="entry name" value="PBP2_Fbp_like_5"/>
    <property type="match status" value="1"/>
</dbReference>
<dbReference type="STRING" id="1333845.SAMN04487895_104415"/>
<evidence type="ECO:0000256" key="3">
    <source>
        <dbReference type="SAM" id="SignalP"/>
    </source>
</evidence>
<dbReference type="PANTHER" id="PTHR30006">
    <property type="entry name" value="THIAMINE-BINDING PERIPLASMIC PROTEIN-RELATED"/>
    <property type="match status" value="1"/>
</dbReference>
<dbReference type="GO" id="GO:0030976">
    <property type="term" value="F:thiamine pyrophosphate binding"/>
    <property type="evidence" value="ECO:0007669"/>
    <property type="project" value="TreeGrafter"/>
</dbReference>
<dbReference type="Proteomes" id="UP000198809">
    <property type="component" value="Unassembled WGS sequence"/>
</dbReference>
<dbReference type="AlphaFoldDB" id="A0A1H8LN14"/>
<dbReference type="GO" id="GO:0015888">
    <property type="term" value="P:thiamine transport"/>
    <property type="evidence" value="ECO:0007669"/>
    <property type="project" value="TreeGrafter"/>
</dbReference>
<evidence type="ECO:0000313" key="4">
    <source>
        <dbReference type="EMBL" id="SEO06541.1"/>
    </source>
</evidence>
<evidence type="ECO:0000313" key="5">
    <source>
        <dbReference type="Proteomes" id="UP000198809"/>
    </source>
</evidence>
<dbReference type="GO" id="GO:0030288">
    <property type="term" value="C:outer membrane-bounded periplasmic space"/>
    <property type="evidence" value="ECO:0007669"/>
    <property type="project" value="TreeGrafter"/>
</dbReference>
<feature type="compositionally biased region" description="Low complexity" evidence="2">
    <location>
        <begin position="27"/>
        <end position="42"/>
    </location>
</feature>
<dbReference type="PANTHER" id="PTHR30006:SF2">
    <property type="entry name" value="ABC TRANSPORTER SUBSTRATE-BINDING PROTEIN"/>
    <property type="match status" value="1"/>
</dbReference>
<feature type="signal peptide" evidence="3">
    <location>
        <begin position="1"/>
        <end position="18"/>
    </location>
</feature>
<dbReference type="Gene3D" id="3.40.190.10">
    <property type="entry name" value="Periplasmic binding protein-like II"/>
    <property type="match status" value="2"/>
</dbReference>
<feature type="region of interest" description="Disordered" evidence="2">
    <location>
        <begin position="27"/>
        <end position="53"/>
    </location>
</feature>